<dbReference type="AlphaFoldDB" id="A0A554RN18"/>
<name>A0A554RN18_9ACTN</name>
<feature type="transmembrane region" description="Helical" evidence="6">
    <location>
        <begin position="238"/>
        <end position="256"/>
    </location>
</feature>
<dbReference type="GO" id="GO:0016020">
    <property type="term" value="C:membrane"/>
    <property type="evidence" value="ECO:0007669"/>
    <property type="project" value="UniProtKB-SubCell"/>
</dbReference>
<protein>
    <submittedName>
        <fullName evidence="8">EamA family transporter</fullName>
    </submittedName>
</protein>
<proteinExistence type="inferred from homology"/>
<dbReference type="RefSeq" id="WP_143914727.1">
    <property type="nucleotide sequence ID" value="NZ_VLNT01000023.1"/>
</dbReference>
<evidence type="ECO:0000256" key="1">
    <source>
        <dbReference type="ARBA" id="ARBA00004141"/>
    </source>
</evidence>
<evidence type="ECO:0000313" key="9">
    <source>
        <dbReference type="Proteomes" id="UP000316988"/>
    </source>
</evidence>
<comment type="caution">
    <text evidence="8">The sequence shown here is derived from an EMBL/GenBank/DDBJ whole genome shotgun (WGS) entry which is preliminary data.</text>
</comment>
<evidence type="ECO:0000256" key="5">
    <source>
        <dbReference type="ARBA" id="ARBA00023136"/>
    </source>
</evidence>
<feature type="domain" description="EamA" evidence="7">
    <location>
        <begin position="8"/>
        <end position="131"/>
    </location>
</feature>
<dbReference type="Pfam" id="PF00892">
    <property type="entry name" value="EamA"/>
    <property type="match status" value="2"/>
</dbReference>
<dbReference type="OrthoDB" id="9812521at2"/>
<comment type="similarity">
    <text evidence="2">Belongs to the EamA transporter family.</text>
</comment>
<dbReference type="Proteomes" id="UP000316988">
    <property type="component" value="Unassembled WGS sequence"/>
</dbReference>
<dbReference type="InterPro" id="IPR037185">
    <property type="entry name" value="EmrE-like"/>
</dbReference>
<keyword evidence="3 6" id="KW-0812">Transmembrane</keyword>
<feature type="transmembrane region" description="Helical" evidence="6">
    <location>
        <begin position="117"/>
        <end position="134"/>
    </location>
</feature>
<sequence length="294" mass="30107">MPARDSALAVLVAVLWGLNFVIIDEGMSGVPPLLFLAVRFAFVAFPLVLFVPRPRARWQSVVAVGAFMSLGQFSLLYLGLAAGMPSGLASLVLQAQVIFTIVLAWAALGERTATRQVIGVVVGAAGLLLVALAHGLRAPVLPVVITIGAAFSWAVGNVVARQAKVSSGLSLVVWSALVVPVPCLLLSLLVDGPAAIADAVSAFGWGAAASTAYTAIGASLIGYTIFNGLLSRHPAGSVVPFILLVPVVGIAAAWAVQDEVPTPLEAVGAVVMMTGVAIASITRRRPPVPLGEPS</sequence>
<gene>
    <name evidence="8" type="ORF">FNM00_16980</name>
</gene>
<feature type="transmembrane region" description="Helical" evidence="6">
    <location>
        <begin position="202"/>
        <end position="226"/>
    </location>
</feature>
<keyword evidence="5 6" id="KW-0472">Membrane</keyword>
<feature type="domain" description="EamA" evidence="7">
    <location>
        <begin position="143"/>
        <end position="280"/>
    </location>
</feature>
<accession>A0A554RN18</accession>
<dbReference type="SUPFAM" id="SSF103481">
    <property type="entry name" value="Multidrug resistance efflux transporter EmrE"/>
    <property type="match status" value="2"/>
</dbReference>
<dbReference type="InterPro" id="IPR050638">
    <property type="entry name" value="AA-Vitamin_Transporters"/>
</dbReference>
<feature type="transmembrane region" description="Helical" evidence="6">
    <location>
        <begin position="140"/>
        <end position="159"/>
    </location>
</feature>
<evidence type="ECO:0000256" key="2">
    <source>
        <dbReference type="ARBA" id="ARBA00007362"/>
    </source>
</evidence>
<feature type="transmembrane region" description="Helical" evidence="6">
    <location>
        <begin position="171"/>
        <end position="190"/>
    </location>
</feature>
<keyword evidence="4 6" id="KW-1133">Transmembrane helix</keyword>
<dbReference type="InterPro" id="IPR000620">
    <property type="entry name" value="EamA_dom"/>
</dbReference>
<keyword evidence="9" id="KW-1185">Reference proteome</keyword>
<feature type="transmembrane region" description="Helical" evidence="6">
    <location>
        <begin position="88"/>
        <end position="108"/>
    </location>
</feature>
<comment type="subcellular location">
    <subcellularLocation>
        <location evidence="1">Membrane</location>
        <topology evidence="1">Multi-pass membrane protein</topology>
    </subcellularLocation>
</comment>
<dbReference type="EMBL" id="VLNT01000023">
    <property type="protein sequence ID" value="TSD55421.1"/>
    <property type="molecule type" value="Genomic_DNA"/>
</dbReference>
<dbReference type="PANTHER" id="PTHR32322:SF9">
    <property type="entry name" value="AMINO-ACID METABOLITE EFFLUX PUMP-RELATED"/>
    <property type="match status" value="1"/>
</dbReference>
<evidence type="ECO:0000256" key="6">
    <source>
        <dbReference type="SAM" id="Phobius"/>
    </source>
</evidence>
<dbReference type="PANTHER" id="PTHR32322">
    <property type="entry name" value="INNER MEMBRANE TRANSPORTER"/>
    <property type="match status" value="1"/>
</dbReference>
<evidence type="ECO:0000256" key="4">
    <source>
        <dbReference type="ARBA" id="ARBA00022989"/>
    </source>
</evidence>
<organism evidence="8 9">
    <name type="scientific">Aeromicrobium piscarium</name>
    <dbReference type="NCBI Taxonomy" id="2590901"/>
    <lineage>
        <taxon>Bacteria</taxon>
        <taxon>Bacillati</taxon>
        <taxon>Actinomycetota</taxon>
        <taxon>Actinomycetes</taxon>
        <taxon>Propionibacteriales</taxon>
        <taxon>Nocardioidaceae</taxon>
        <taxon>Aeromicrobium</taxon>
    </lineage>
</organism>
<reference evidence="8 9" key="1">
    <citation type="submission" date="2019-07" db="EMBL/GenBank/DDBJ databases">
        <authorList>
            <person name="Zhao L.H."/>
        </authorList>
    </citation>
    <scope>NUCLEOTIDE SEQUENCE [LARGE SCALE GENOMIC DNA]</scope>
    <source>
        <strain evidence="8 9">Co35</strain>
    </source>
</reference>
<evidence type="ECO:0000259" key="7">
    <source>
        <dbReference type="Pfam" id="PF00892"/>
    </source>
</evidence>
<feature type="transmembrane region" description="Helical" evidence="6">
    <location>
        <begin position="33"/>
        <end position="51"/>
    </location>
</feature>
<feature type="transmembrane region" description="Helical" evidence="6">
    <location>
        <begin position="262"/>
        <end position="281"/>
    </location>
</feature>
<evidence type="ECO:0000313" key="8">
    <source>
        <dbReference type="EMBL" id="TSD55421.1"/>
    </source>
</evidence>
<evidence type="ECO:0000256" key="3">
    <source>
        <dbReference type="ARBA" id="ARBA00022692"/>
    </source>
</evidence>
<feature type="transmembrane region" description="Helical" evidence="6">
    <location>
        <begin position="63"/>
        <end position="82"/>
    </location>
</feature>